<dbReference type="SUPFAM" id="SSF55073">
    <property type="entry name" value="Nucleotide cyclase"/>
    <property type="match status" value="1"/>
</dbReference>
<dbReference type="InterPro" id="IPR000160">
    <property type="entry name" value="GGDEF_dom"/>
</dbReference>
<keyword evidence="2" id="KW-0175">Coiled coil</keyword>
<organism evidence="4 5">
    <name type="scientific">Roseateles oligotrophus</name>
    <dbReference type="NCBI Taxonomy" id="1769250"/>
    <lineage>
        <taxon>Bacteria</taxon>
        <taxon>Pseudomonadati</taxon>
        <taxon>Pseudomonadota</taxon>
        <taxon>Betaproteobacteria</taxon>
        <taxon>Burkholderiales</taxon>
        <taxon>Sphaerotilaceae</taxon>
        <taxon>Roseateles</taxon>
    </lineage>
</organism>
<dbReference type="FunFam" id="3.30.70.270:FF:000001">
    <property type="entry name" value="Diguanylate cyclase domain protein"/>
    <property type="match status" value="1"/>
</dbReference>
<evidence type="ECO:0000256" key="2">
    <source>
        <dbReference type="SAM" id="Coils"/>
    </source>
</evidence>
<comment type="caution">
    <text evidence="4">The sequence shown here is derived from an EMBL/GenBank/DDBJ whole genome shotgun (WGS) entry which is preliminary data.</text>
</comment>
<sequence>MSHSPHPQVNAELAAPEPDKALLSKPSRLHSIRLRMGLAVFLCCSLIVGLTDWLHLQHQLRQSNPRPPGLSQGVGSTIASLPAANQELVFEAPATGTLAEPVQWREHLPAMLARDIVLVMLLSGSLIWLLERLVMRPLRGLAEQTESLAEDGPSTLSPSTQLHELAGLSQTIQRAQRQWIQRAQQEQQRAEAFRAEAERQAAALHQAEQALAQRTQELDQLKRVDALTGLPNRREFDEALRREFKRAQRHRGRLALAVLDLDQFKNFNERYGQAAGDQALQRFAQLLSERFKRDTDLVARLGGEEFVALLPGFELEVSQNLLEQVSEELRALQIPHAGGVGEAQILTVSIGLAAYCPAEPYLSSQALMQAADEALYIAKHAGRDRLSRAASAPGRG</sequence>
<dbReference type="PROSITE" id="PS50887">
    <property type="entry name" value="GGDEF"/>
    <property type="match status" value="1"/>
</dbReference>
<dbReference type="InterPro" id="IPR050469">
    <property type="entry name" value="Diguanylate_Cyclase"/>
</dbReference>
<dbReference type="RefSeq" id="WP_184297070.1">
    <property type="nucleotide sequence ID" value="NZ_JACHLP010000002.1"/>
</dbReference>
<dbReference type="Proteomes" id="UP000562027">
    <property type="component" value="Unassembled WGS sequence"/>
</dbReference>
<evidence type="ECO:0000256" key="1">
    <source>
        <dbReference type="ARBA" id="ARBA00012528"/>
    </source>
</evidence>
<dbReference type="GO" id="GO:0052621">
    <property type="term" value="F:diguanylate cyclase activity"/>
    <property type="evidence" value="ECO:0007669"/>
    <property type="project" value="UniProtKB-EC"/>
</dbReference>
<keyword evidence="5" id="KW-1185">Reference proteome</keyword>
<evidence type="ECO:0000259" key="3">
    <source>
        <dbReference type="PROSITE" id="PS50887"/>
    </source>
</evidence>
<dbReference type="EMBL" id="JACHLP010000002">
    <property type="protein sequence ID" value="MBB4842611.1"/>
    <property type="molecule type" value="Genomic_DNA"/>
</dbReference>
<dbReference type="SMART" id="SM00267">
    <property type="entry name" value="GGDEF"/>
    <property type="match status" value="1"/>
</dbReference>
<dbReference type="GO" id="GO:0005886">
    <property type="term" value="C:plasma membrane"/>
    <property type="evidence" value="ECO:0007669"/>
    <property type="project" value="TreeGrafter"/>
</dbReference>
<dbReference type="AlphaFoldDB" id="A0A840L483"/>
<dbReference type="PANTHER" id="PTHR45138">
    <property type="entry name" value="REGULATORY COMPONENTS OF SENSORY TRANSDUCTION SYSTEM"/>
    <property type="match status" value="1"/>
</dbReference>
<feature type="domain" description="GGDEF" evidence="3">
    <location>
        <begin position="252"/>
        <end position="391"/>
    </location>
</feature>
<dbReference type="GO" id="GO:0043709">
    <property type="term" value="P:cell adhesion involved in single-species biofilm formation"/>
    <property type="evidence" value="ECO:0007669"/>
    <property type="project" value="TreeGrafter"/>
</dbReference>
<evidence type="ECO:0000313" key="4">
    <source>
        <dbReference type="EMBL" id="MBB4842611.1"/>
    </source>
</evidence>
<evidence type="ECO:0000313" key="5">
    <source>
        <dbReference type="Proteomes" id="UP000562027"/>
    </source>
</evidence>
<name>A0A840L483_9BURK</name>
<dbReference type="CDD" id="cd01949">
    <property type="entry name" value="GGDEF"/>
    <property type="match status" value="1"/>
</dbReference>
<reference evidence="4 5" key="1">
    <citation type="submission" date="2020-08" db="EMBL/GenBank/DDBJ databases">
        <title>Functional genomics of gut bacteria from endangered species of beetles.</title>
        <authorList>
            <person name="Carlos-Shanley C."/>
        </authorList>
    </citation>
    <scope>NUCLEOTIDE SEQUENCE [LARGE SCALE GENOMIC DNA]</scope>
    <source>
        <strain evidence="4 5">S00239</strain>
    </source>
</reference>
<protein>
    <recommendedName>
        <fullName evidence="1">diguanylate cyclase</fullName>
        <ecNumber evidence="1">2.7.7.65</ecNumber>
    </recommendedName>
</protein>
<dbReference type="InterPro" id="IPR043128">
    <property type="entry name" value="Rev_trsase/Diguanyl_cyclase"/>
</dbReference>
<dbReference type="GO" id="GO:1902201">
    <property type="term" value="P:negative regulation of bacterial-type flagellum-dependent cell motility"/>
    <property type="evidence" value="ECO:0007669"/>
    <property type="project" value="TreeGrafter"/>
</dbReference>
<gene>
    <name evidence="4" type="ORF">HNP55_001126</name>
</gene>
<dbReference type="InterPro" id="IPR029787">
    <property type="entry name" value="Nucleotide_cyclase"/>
</dbReference>
<dbReference type="Gene3D" id="3.30.70.270">
    <property type="match status" value="1"/>
</dbReference>
<dbReference type="Pfam" id="PF00990">
    <property type="entry name" value="GGDEF"/>
    <property type="match status" value="1"/>
</dbReference>
<dbReference type="PANTHER" id="PTHR45138:SF24">
    <property type="entry name" value="DIGUANYLATE CYCLASE DGCC-RELATED"/>
    <property type="match status" value="1"/>
</dbReference>
<dbReference type="EC" id="2.7.7.65" evidence="1"/>
<accession>A0A840L483</accession>
<proteinExistence type="predicted"/>
<feature type="coiled-coil region" evidence="2">
    <location>
        <begin position="180"/>
        <end position="224"/>
    </location>
</feature>
<dbReference type="NCBIfam" id="TIGR00254">
    <property type="entry name" value="GGDEF"/>
    <property type="match status" value="1"/>
</dbReference>